<evidence type="ECO:0000313" key="2">
    <source>
        <dbReference type="Proteomes" id="UP000827986"/>
    </source>
</evidence>
<accession>A0A9D3WX05</accession>
<gene>
    <name evidence="1" type="ORF">KIL84_000672</name>
</gene>
<proteinExistence type="predicted"/>
<comment type="caution">
    <text evidence="1">The sequence shown here is derived from an EMBL/GenBank/DDBJ whole genome shotgun (WGS) entry which is preliminary data.</text>
</comment>
<protein>
    <submittedName>
        <fullName evidence="1">Uncharacterized protein</fullName>
    </submittedName>
</protein>
<evidence type="ECO:0000313" key="1">
    <source>
        <dbReference type="EMBL" id="KAH1169687.1"/>
    </source>
</evidence>
<name>A0A9D3WX05_9SAUR</name>
<dbReference type="EMBL" id="JAHDVG010000484">
    <property type="protein sequence ID" value="KAH1169687.1"/>
    <property type="molecule type" value="Genomic_DNA"/>
</dbReference>
<keyword evidence="2" id="KW-1185">Reference proteome</keyword>
<dbReference type="AlphaFoldDB" id="A0A9D3WX05"/>
<sequence>MGITACASFSAYALIDRTTNKLKYLAEPRPNQRQAWPMGTANLLRFLFRYNPTAFLTAKQAAPDSNENSSCCTDEQERQDVQAVILVPGELMSCWSQVLRSFMAHDKFDPEDSSVQRLYGLVVVNLG</sequence>
<reference evidence="1" key="1">
    <citation type="submission" date="2021-09" db="EMBL/GenBank/DDBJ databases">
        <title>The genome of Mauremys mutica provides insights into the evolution of semi-aquatic lifestyle.</title>
        <authorList>
            <person name="Gong S."/>
            <person name="Gao Y."/>
        </authorList>
    </citation>
    <scope>NUCLEOTIDE SEQUENCE</scope>
    <source>
        <strain evidence="1">MM-2020</strain>
        <tissue evidence="1">Muscle</tissue>
    </source>
</reference>
<organism evidence="1 2">
    <name type="scientific">Mauremys mutica</name>
    <name type="common">yellowpond turtle</name>
    <dbReference type="NCBI Taxonomy" id="74926"/>
    <lineage>
        <taxon>Eukaryota</taxon>
        <taxon>Metazoa</taxon>
        <taxon>Chordata</taxon>
        <taxon>Craniata</taxon>
        <taxon>Vertebrata</taxon>
        <taxon>Euteleostomi</taxon>
        <taxon>Archelosauria</taxon>
        <taxon>Testudinata</taxon>
        <taxon>Testudines</taxon>
        <taxon>Cryptodira</taxon>
        <taxon>Durocryptodira</taxon>
        <taxon>Testudinoidea</taxon>
        <taxon>Geoemydidae</taxon>
        <taxon>Geoemydinae</taxon>
        <taxon>Mauremys</taxon>
    </lineage>
</organism>
<dbReference type="Proteomes" id="UP000827986">
    <property type="component" value="Unassembled WGS sequence"/>
</dbReference>